<dbReference type="EMBL" id="AP022567">
    <property type="protein sequence ID" value="BBX36417.1"/>
    <property type="molecule type" value="Genomic_DNA"/>
</dbReference>
<evidence type="ECO:0000313" key="2">
    <source>
        <dbReference type="EMBL" id="BDY31226.1"/>
    </source>
</evidence>
<name>A0AAI8XQM0_MYCME</name>
<protein>
    <submittedName>
        <fullName evidence="2">Uncharacterized protein</fullName>
    </submittedName>
</protein>
<gene>
    <name evidence="2" type="ORF">hbim_05178</name>
    <name evidence="1" type="ORF">MMAGJ_56990</name>
</gene>
<dbReference type="Proteomes" id="UP001241092">
    <property type="component" value="Chromosome"/>
</dbReference>
<accession>A0AAI8XQM0</accession>
<dbReference type="AlphaFoldDB" id="A0AAI8XQM0"/>
<dbReference type="EMBL" id="AP027452">
    <property type="protein sequence ID" value="BDY31226.1"/>
    <property type="molecule type" value="Genomic_DNA"/>
</dbReference>
<reference evidence="1" key="2">
    <citation type="submission" date="2020-02" db="EMBL/GenBank/DDBJ databases">
        <authorList>
            <person name="Matsumoto Y."/>
            <person name="Motooka D."/>
            <person name="Nakamura S."/>
        </authorList>
    </citation>
    <scope>NUCLEOTIDE SEQUENCE</scope>
    <source>
        <strain evidence="1">JCM 12375</strain>
    </source>
</reference>
<reference evidence="1 3" key="1">
    <citation type="journal article" date="2019" name="Emerg. Microbes Infect.">
        <title>Comprehensive subspecies identification of 175 nontuberculous mycobacteria species based on 7547 genomic profiles.</title>
        <authorList>
            <person name="Matsumoto Y."/>
            <person name="Kinjo T."/>
            <person name="Motooka D."/>
            <person name="Nabeya D."/>
            <person name="Jung N."/>
            <person name="Uechi K."/>
            <person name="Horii T."/>
            <person name="Iida T."/>
            <person name="Fujita J."/>
            <person name="Nakamura S."/>
        </authorList>
    </citation>
    <scope>NUCLEOTIDE SEQUENCE [LARGE SCALE GENOMIC DNA]</scope>
    <source>
        <strain evidence="1 3">JCM 12375</strain>
    </source>
</reference>
<proteinExistence type="predicted"/>
<organism evidence="2 4">
    <name type="scientific">Mycolicibacterium mageritense</name>
    <name type="common">Mycobacterium mageritense</name>
    <dbReference type="NCBI Taxonomy" id="53462"/>
    <lineage>
        <taxon>Bacteria</taxon>
        <taxon>Bacillati</taxon>
        <taxon>Actinomycetota</taxon>
        <taxon>Actinomycetes</taxon>
        <taxon>Mycobacteriales</taxon>
        <taxon>Mycobacteriaceae</taxon>
        <taxon>Mycolicibacterium</taxon>
    </lineage>
</organism>
<evidence type="ECO:0000313" key="1">
    <source>
        <dbReference type="EMBL" id="BBX36417.1"/>
    </source>
</evidence>
<dbReference type="RefSeq" id="WP_036437088.1">
    <property type="nucleotide sequence ID" value="NZ_AP022567.1"/>
</dbReference>
<dbReference type="Proteomes" id="UP000465622">
    <property type="component" value="Chromosome"/>
</dbReference>
<evidence type="ECO:0000313" key="4">
    <source>
        <dbReference type="Proteomes" id="UP001241092"/>
    </source>
</evidence>
<sequence>MKRALLGAVLTAAALCTASCDNRREAESVDRQIGGLPGVSSTALSYTSNISSGESFRLTVNLMPDVTESQVVQIGRTFIDQSRRADLDDDSAQLSLVFSSPDPPPKYPGTEEYSTASFAFGKRSVRFDPTAEQVGDSAAVWLRAARSGVARLVDLTQPLWGEAGDSRQITVTLDPWTPAARAVGLQRSDPGLARATWEIHLAVGDVGRSHDYASTPNPPSDADRALWSDISAVVGRYDEANAFTAPLTDGRQALTEVEIEVPESADSDESVARIATGVPPLLPRFGHPTQLSLRTPDGPVELIVGGCFRHRDDHHRLPLELSLSEQYEKC</sequence>
<keyword evidence="3" id="KW-1185">Reference proteome</keyword>
<evidence type="ECO:0000313" key="3">
    <source>
        <dbReference type="Proteomes" id="UP000465622"/>
    </source>
</evidence>
<reference evidence="2" key="3">
    <citation type="submission" date="2023-03" db="EMBL/GenBank/DDBJ databases">
        <title>Draft genome sequence of a Mycolicibacterium mageritense strain H4_3_1 isolated from a hybrid biological-inorganic system reactor.</title>
        <authorList>
            <person name="Feng X."/>
            <person name="Kazama D."/>
            <person name="Sato K."/>
            <person name="Kobayashi H."/>
        </authorList>
    </citation>
    <scope>NUCLEOTIDE SEQUENCE</scope>
    <source>
        <strain evidence="2">H4_3_1</strain>
    </source>
</reference>